<feature type="non-terminal residue" evidence="1">
    <location>
        <position position="174"/>
    </location>
</feature>
<protein>
    <submittedName>
        <fullName evidence="1">Uncharacterized protein</fullName>
    </submittedName>
</protein>
<keyword evidence="2" id="KW-1185">Reference proteome</keyword>
<sequence>MQKIGVEFEGSEDVRAAMVEGAAARAGTLPNVVASIRDRLTECDPSSALAIVALYGGNISPQNRKLEYGSYLTDIKQNHIELLQAITLTIPKEKWGQGVPTPEKIQVIIDSLKELGGIFLASRIAVSDTSSNEESVLALIQERIRLHTQAVRNWGYFKEVLETLGKLYSEHDII</sequence>
<accession>A0ABS6SI51</accession>
<organism evidence="1 2">
    <name type="scientific">Pacificimonas pallii</name>
    <dbReference type="NCBI Taxonomy" id="2827236"/>
    <lineage>
        <taxon>Bacteria</taxon>
        <taxon>Pseudomonadati</taxon>
        <taxon>Pseudomonadota</taxon>
        <taxon>Alphaproteobacteria</taxon>
        <taxon>Sphingomonadales</taxon>
        <taxon>Sphingosinicellaceae</taxon>
        <taxon>Pacificimonas</taxon>
    </lineage>
</organism>
<evidence type="ECO:0000313" key="1">
    <source>
        <dbReference type="EMBL" id="MBV7257940.1"/>
    </source>
</evidence>
<name>A0ABS6SI51_9SPHN</name>
<proteinExistence type="predicted"/>
<evidence type="ECO:0000313" key="2">
    <source>
        <dbReference type="Proteomes" id="UP000722336"/>
    </source>
</evidence>
<dbReference type="Proteomes" id="UP000722336">
    <property type="component" value="Unassembled WGS sequence"/>
</dbReference>
<dbReference type="RefSeq" id="WP_218446788.1">
    <property type="nucleotide sequence ID" value="NZ_JAGSPA010000006.1"/>
</dbReference>
<gene>
    <name evidence="1" type="ORF">KCG44_14230</name>
</gene>
<dbReference type="EMBL" id="JAGSPA010000006">
    <property type="protein sequence ID" value="MBV7257940.1"/>
    <property type="molecule type" value="Genomic_DNA"/>
</dbReference>
<comment type="caution">
    <text evidence="1">The sequence shown here is derived from an EMBL/GenBank/DDBJ whole genome shotgun (WGS) entry which is preliminary data.</text>
</comment>
<reference evidence="1 2" key="1">
    <citation type="submission" date="2021-04" db="EMBL/GenBank/DDBJ databases">
        <authorList>
            <person name="Pira H."/>
            <person name="Risdian C."/>
            <person name="Wink J."/>
        </authorList>
    </citation>
    <scope>NUCLEOTIDE SEQUENCE [LARGE SCALE GENOMIC DNA]</scope>
    <source>
        <strain evidence="1 2">WHA3</strain>
    </source>
</reference>